<dbReference type="PROSITE" id="PS00560">
    <property type="entry name" value="CARBOXYPEPT_SER_HIS"/>
    <property type="match status" value="1"/>
</dbReference>
<feature type="region of interest" description="Disordered" evidence="2">
    <location>
        <begin position="38"/>
        <end position="75"/>
    </location>
</feature>
<evidence type="ECO:0008006" key="5">
    <source>
        <dbReference type="Google" id="ProtNLM"/>
    </source>
</evidence>
<comment type="similarity">
    <text evidence="1">Belongs to the peptidase S10 family.</text>
</comment>
<dbReference type="Gene3D" id="3.40.50.1820">
    <property type="entry name" value="alpha/beta hydrolase"/>
    <property type="match status" value="1"/>
</dbReference>
<dbReference type="SUPFAM" id="SSF53474">
    <property type="entry name" value="alpha/beta-Hydrolases"/>
    <property type="match status" value="1"/>
</dbReference>
<dbReference type="Proteomes" id="UP001189429">
    <property type="component" value="Unassembled WGS sequence"/>
</dbReference>
<evidence type="ECO:0000256" key="2">
    <source>
        <dbReference type="SAM" id="MobiDB-lite"/>
    </source>
</evidence>
<dbReference type="InterPro" id="IPR033124">
    <property type="entry name" value="Ser_caboxypep_his_AS"/>
</dbReference>
<dbReference type="InterPro" id="IPR001563">
    <property type="entry name" value="Peptidase_S10"/>
</dbReference>
<feature type="compositionally biased region" description="Basic residues" evidence="2">
    <location>
        <begin position="42"/>
        <end position="67"/>
    </location>
</feature>
<comment type="caution">
    <text evidence="3">The sequence shown here is derived from an EMBL/GenBank/DDBJ whole genome shotgun (WGS) entry which is preliminary data.</text>
</comment>
<dbReference type="Pfam" id="PF00450">
    <property type="entry name" value="Peptidase_S10"/>
    <property type="match status" value="1"/>
</dbReference>
<dbReference type="InterPro" id="IPR029058">
    <property type="entry name" value="AB_hydrolase_fold"/>
</dbReference>
<gene>
    <name evidence="3" type="ORF">PCOR1329_LOCUS57055</name>
</gene>
<keyword evidence="4" id="KW-1185">Reference proteome</keyword>
<evidence type="ECO:0000313" key="4">
    <source>
        <dbReference type="Proteomes" id="UP001189429"/>
    </source>
</evidence>
<evidence type="ECO:0000313" key="3">
    <source>
        <dbReference type="EMBL" id="CAK0871126.1"/>
    </source>
</evidence>
<protein>
    <recommendedName>
        <fullName evidence="5">Carboxypeptidase</fullName>
    </recommendedName>
</protein>
<organism evidence="3 4">
    <name type="scientific">Prorocentrum cordatum</name>
    <dbReference type="NCBI Taxonomy" id="2364126"/>
    <lineage>
        <taxon>Eukaryota</taxon>
        <taxon>Sar</taxon>
        <taxon>Alveolata</taxon>
        <taxon>Dinophyceae</taxon>
        <taxon>Prorocentrales</taxon>
        <taxon>Prorocentraceae</taxon>
        <taxon>Prorocentrum</taxon>
    </lineage>
</organism>
<accession>A0ABN9VDD8</accession>
<name>A0ABN9VDD8_9DINO</name>
<dbReference type="EMBL" id="CAUYUJ010017037">
    <property type="protein sequence ID" value="CAK0871126.1"/>
    <property type="molecule type" value="Genomic_DNA"/>
</dbReference>
<evidence type="ECO:0000256" key="1">
    <source>
        <dbReference type="ARBA" id="ARBA00009431"/>
    </source>
</evidence>
<reference evidence="3" key="1">
    <citation type="submission" date="2023-10" db="EMBL/GenBank/DDBJ databases">
        <authorList>
            <person name="Chen Y."/>
            <person name="Shah S."/>
            <person name="Dougan E. K."/>
            <person name="Thang M."/>
            <person name="Chan C."/>
        </authorList>
    </citation>
    <scope>NUCLEOTIDE SEQUENCE [LARGE SCALE GENOMIC DNA]</scope>
</reference>
<proteinExistence type="inferred from homology"/>
<sequence>METCGESRDFCLFMSVCPGAPLGPRGRRGVLRWPLRAGPVRRPARPPRARAARAARGGRRQRLHRPAHAGAHEASGGVRIRHDLGRQLLQATKLATEAHDLALAGSYVAAAKSRAAMEELVINASGLNPHDVRTTEGYDRINDLMQTFFDLNETKDMLHIPRESKFTSFSKEVHDALMSDIMRSQQHNVEKMLLAGIRVLLYQGQFDWKDGVVANEAWIRSMQWPGIAGYLQAERMIWRRAVDGNVAGYWRRFKNLEQVVVLGAGHMVPMNQPLSALDMIQRFVRQRQPAERPAAAASRGTVLV</sequence>